<dbReference type="HOGENOM" id="CLU_3312016_0_0_4"/>
<evidence type="ECO:0000313" key="2">
    <source>
        <dbReference type="EMBL" id="EFV96164.1"/>
    </source>
</evidence>
<evidence type="ECO:0000313" key="3">
    <source>
        <dbReference type="Proteomes" id="UP000011021"/>
    </source>
</evidence>
<sequence>MPDVRHDGTCVPPTRSDVKRLNRKGGLRPAAGPGRWRMG</sequence>
<accession>E7RTS8</accession>
<proteinExistence type="predicted"/>
<keyword evidence="3" id="KW-1185">Reference proteome</keyword>
<feature type="region of interest" description="Disordered" evidence="1">
    <location>
        <begin position="1"/>
        <end position="39"/>
    </location>
</feature>
<dbReference type="EMBL" id="AEQP01000001">
    <property type="protein sequence ID" value="EFV96164.1"/>
    <property type="molecule type" value="Genomic_DNA"/>
</dbReference>
<name>E7RTS8_9BURK</name>
<dbReference type="AlphaFoldDB" id="E7RTS8"/>
<comment type="caution">
    <text evidence="2">The sequence shown here is derived from an EMBL/GenBank/DDBJ whole genome shotgun (WGS) entry which is preliminary data.</text>
</comment>
<protein>
    <submittedName>
        <fullName evidence="2">Uncharacterized protein</fullName>
    </submittedName>
</protein>
<reference evidence="2 3" key="1">
    <citation type="submission" date="2010-12" db="EMBL/GenBank/DDBJ databases">
        <authorList>
            <person name="Muzny D."/>
            <person name="Qin X."/>
            <person name="Deng J."/>
            <person name="Jiang H."/>
            <person name="Liu Y."/>
            <person name="Qu J."/>
            <person name="Song X.-Z."/>
            <person name="Zhang L."/>
            <person name="Thornton R."/>
            <person name="Coyle M."/>
            <person name="Francisco L."/>
            <person name="Jackson L."/>
            <person name="Javaid M."/>
            <person name="Korchina V."/>
            <person name="Kovar C."/>
            <person name="Mata R."/>
            <person name="Mathew T."/>
            <person name="Ngo R."/>
            <person name="Nguyen L."/>
            <person name="Nguyen N."/>
            <person name="Okwuonu G."/>
            <person name="Ongeri F."/>
            <person name="Pham C."/>
            <person name="Simmons D."/>
            <person name="Wilczek-Boney K."/>
            <person name="Hale W."/>
            <person name="Jakkamsetti A."/>
            <person name="Pham P."/>
            <person name="Ruth R."/>
            <person name="San Lucas F."/>
            <person name="Warren J."/>
            <person name="Zhang J."/>
            <person name="Zhao Z."/>
            <person name="Zhou C."/>
            <person name="Zhu D."/>
            <person name="Lee S."/>
            <person name="Bess C."/>
            <person name="Blankenburg K."/>
            <person name="Forbes L."/>
            <person name="Fu Q."/>
            <person name="Gubbala S."/>
            <person name="Hirani K."/>
            <person name="Jayaseelan J.C."/>
            <person name="Lara F."/>
            <person name="Munidasa M."/>
            <person name="Palculict T."/>
            <person name="Patil S."/>
            <person name="Pu L.-L."/>
            <person name="Saada N."/>
            <person name="Tang L."/>
            <person name="Weissenberger G."/>
            <person name="Zhu Y."/>
            <person name="Hemphill L."/>
            <person name="Shang Y."/>
            <person name="Youmans B."/>
            <person name="Ayvaz T."/>
            <person name="Ross M."/>
            <person name="Santibanez J."/>
            <person name="Aqrawi P."/>
            <person name="Gross S."/>
            <person name="Joshi V."/>
            <person name="Fowler G."/>
            <person name="Nazareth L."/>
            <person name="Reid J."/>
            <person name="Worley K."/>
            <person name="Petrosino J."/>
            <person name="Highlander S."/>
            <person name="Gibbs R."/>
        </authorList>
    </citation>
    <scope>NUCLEOTIDE SEQUENCE [LARGE SCALE GENOMIC DNA]</scope>
    <source>
        <strain evidence="2 3">ATCC 51599</strain>
    </source>
</reference>
<dbReference type="STRING" id="887898.HMPREF0551_0347"/>
<evidence type="ECO:0000256" key="1">
    <source>
        <dbReference type="SAM" id="MobiDB-lite"/>
    </source>
</evidence>
<organism evidence="2 3">
    <name type="scientific">Lautropia mirabilis ATCC 51599</name>
    <dbReference type="NCBI Taxonomy" id="887898"/>
    <lineage>
        <taxon>Bacteria</taxon>
        <taxon>Pseudomonadati</taxon>
        <taxon>Pseudomonadota</taxon>
        <taxon>Betaproteobacteria</taxon>
        <taxon>Burkholderiales</taxon>
        <taxon>Burkholderiaceae</taxon>
        <taxon>Lautropia</taxon>
    </lineage>
</organism>
<gene>
    <name evidence="2" type="ORF">HMPREF0551_0347</name>
</gene>
<dbReference type="Proteomes" id="UP000011021">
    <property type="component" value="Unassembled WGS sequence"/>
</dbReference>